<keyword evidence="3" id="KW-1185">Reference proteome</keyword>
<evidence type="ECO:0000313" key="2">
    <source>
        <dbReference type="EMBL" id="GIJ25569.1"/>
    </source>
</evidence>
<dbReference type="EMBL" id="BOPC01000011">
    <property type="protein sequence ID" value="GIJ25569.1"/>
    <property type="molecule type" value="Genomic_DNA"/>
</dbReference>
<dbReference type="RefSeq" id="WP_204032959.1">
    <property type="nucleotide sequence ID" value="NZ_BOPC01000011.1"/>
</dbReference>
<sequence length="118" mass="12959">MAYGEAEHGCAQGEPCRPGPHEQPAVAKHHRRLTGFTHPVEPAPGWLPERPEDDVLPAGSRAPEPGLPHPRAADSPAPEPEPTACRSQIPGWAGAHRHAPVRPAQRNVRRERPPRRWC</sequence>
<evidence type="ECO:0000256" key="1">
    <source>
        <dbReference type="SAM" id="MobiDB-lite"/>
    </source>
</evidence>
<organism evidence="2 3">
    <name type="scientific">Micromonospora qiuiae</name>
    <dbReference type="NCBI Taxonomy" id="502268"/>
    <lineage>
        <taxon>Bacteria</taxon>
        <taxon>Bacillati</taxon>
        <taxon>Actinomycetota</taxon>
        <taxon>Actinomycetes</taxon>
        <taxon>Micromonosporales</taxon>
        <taxon>Micromonosporaceae</taxon>
        <taxon>Micromonospora</taxon>
    </lineage>
</organism>
<protein>
    <submittedName>
        <fullName evidence="2">Uncharacterized protein</fullName>
    </submittedName>
</protein>
<reference evidence="2 3" key="1">
    <citation type="submission" date="2021-01" db="EMBL/GenBank/DDBJ databases">
        <title>Whole genome shotgun sequence of Verrucosispora qiuiae NBRC 106684.</title>
        <authorList>
            <person name="Komaki H."/>
            <person name="Tamura T."/>
        </authorList>
    </citation>
    <scope>NUCLEOTIDE SEQUENCE [LARGE SCALE GENOMIC DNA]</scope>
    <source>
        <strain evidence="2 3">NBRC 106684</strain>
    </source>
</reference>
<proteinExistence type="predicted"/>
<feature type="compositionally biased region" description="Basic residues" evidence="1">
    <location>
        <begin position="107"/>
        <end position="118"/>
    </location>
</feature>
<feature type="region of interest" description="Disordered" evidence="1">
    <location>
        <begin position="1"/>
        <end position="118"/>
    </location>
</feature>
<name>A0ABQ4J5X7_9ACTN</name>
<dbReference type="Proteomes" id="UP000653076">
    <property type="component" value="Unassembled WGS sequence"/>
</dbReference>
<comment type="caution">
    <text evidence="2">The sequence shown here is derived from an EMBL/GenBank/DDBJ whole genome shotgun (WGS) entry which is preliminary data.</text>
</comment>
<gene>
    <name evidence="2" type="ORF">Vqi01_07310</name>
</gene>
<accession>A0ABQ4J5X7</accession>
<evidence type="ECO:0000313" key="3">
    <source>
        <dbReference type="Proteomes" id="UP000653076"/>
    </source>
</evidence>